<reference evidence="2" key="1">
    <citation type="submission" date="2019-03" db="EMBL/GenBank/DDBJ databases">
        <title>WGS assembly of Setaria viridis.</title>
        <authorList>
            <person name="Huang P."/>
            <person name="Jenkins J."/>
            <person name="Grimwood J."/>
            <person name="Barry K."/>
            <person name="Healey A."/>
            <person name="Mamidi S."/>
            <person name="Sreedasyam A."/>
            <person name="Shu S."/>
            <person name="Feldman M."/>
            <person name="Wu J."/>
            <person name="Yu Y."/>
            <person name="Chen C."/>
            <person name="Johnson J."/>
            <person name="Rokhsar D."/>
            <person name="Baxter I."/>
            <person name="Schmutz J."/>
            <person name="Brutnell T."/>
            <person name="Kellogg E."/>
        </authorList>
    </citation>
    <scope>NUCLEOTIDE SEQUENCE [LARGE SCALE GENOMIC DNA]</scope>
</reference>
<gene>
    <name evidence="2" type="ORF">SEVIR_3G035401v2</name>
</gene>
<evidence type="ECO:0000256" key="1">
    <source>
        <dbReference type="SAM" id="MobiDB-lite"/>
    </source>
</evidence>
<dbReference type="Gramene" id="TKW24182">
    <property type="protein sequence ID" value="TKW24182"/>
    <property type="gene ID" value="SEVIR_3G035401v2"/>
</dbReference>
<accession>A0A4U6V700</accession>
<organism evidence="2 3">
    <name type="scientific">Setaria viridis</name>
    <name type="common">Green bristlegrass</name>
    <name type="synonym">Setaria italica subsp. viridis</name>
    <dbReference type="NCBI Taxonomy" id="4556"/>
    <lineage>
        <taxon>Eukaryota</taxon>
        <taxon>Viridiplantae</taxon>
        <taxon>Streptophyta</taxon>
        <taxon>Embryophyta</taxon>
        <taxon>Tracheophyta</taxon>
        <taxon>Spermatophyta</taxon>
        <taxon>Magnoliopsida</taxon>
        <taxon>Liliopsida</taxon>
        <taxon>Poales</taxon>
        <taxon>Poaceae</taxon>
        <taxon>PACMAD clade</taxon>
        <taxon>Panicoideae</taxon>
        <taxon>Panicodae</taxon>
        <taxon>Paniceae</taxon>
        <taxon>Cenchrinae</taxon>
        <taxon>Setaria</taxon>
    </lineage>
</organism>
<dbReference type="EMBL" id="CM016554">
    <property type="protein sequence ID" value="TKW24182.1"/>
    <property type="molecule type" value="Genomic_DNA"/>
</dbReference>
<evidence type="ECO:0000313" key="2">
    <source>
        <dbReference type="EMBL" id="TKW24182.1"/>
    </source>
</evidence>
<name>A0A4U6V700_SETVI</name>
<feature type="region of interest" description="Disordered" evidence="1">
    <location>
        <begin position="1"/>
        <end position="27"/>
    </location>
</feature>
<dbReference type="Proteomes" id="UP000298652">
    <property type="component" value="Chromosome 3"/>
</dbReference>
<keyword evidence="3" id="KW-1185">Reference proteome</keyword>
<feature type="compositionally biased region" description="Basic residues" evidence="1">
    <location>
        <begin position="7"/>
        <end position="27"/>
    </location>
</feature>
<protein>
    <submittedName>
        <fullName evidence="2">Uncharacterized protein</fullName>
    </submittedName>
</protein>
<proteinExistence type="predicted"/>
<sequence length="42" mass="5001">MAPPRMGRGHRRSQCRRTFQKVPHKGARCGVVDRRRLHHHQC</sequence>
<dbReference type="AlphaFoldDB" id="A0A4U6V700"/>
<evidence type="ECO:0000313" key="3">
    <source>
        <dbReference type="Proteomes" id="UP000298652"/>
    </source>
</evidence>